<gene>
    <name evidence="2" type="ORF">A2945_01190</name>
</gene>
<keyword evidence="1" id="KW-0175">Coiled coil</keyword>
<name>A0A1G2CDK5_9BACT</name>
<reference evidence="2 3" key="1">
    <citation type="journal article" date="2016" name="Nat. Commun.">
        <title>Thousands of microbial genomes shed light on interconnected biogeochemical processes in an aquifer system.</title>
        <authorList>
            <person name="Anantharaman K."/>
            <person name="Brown C.T."/>
            <person name="Hug L.A."/>
            <person name="Sharon I."/>
            <person name="Castelle C.J."/>
            <person name="Probst A.J."/>
            <person name="Thomas B.C."/>
            <person name="Singh A."/>
            <person name="Wilkins M.J."/>
            <person name="Karaoz U."/>
            <person name="Brodie E.L."/>
            <person name="Williams K.H."/>
            <person name="Hubbard S.S."/>
            <person name="Banfield J.F."/>
        </authorList>
    </citation>
    <scope>NUCLEOTIDE SEQUENCE [LARGE SCALE GENOMIC DNA]</scope>
</reference>
<dbReference type="Proteomes" id="UP000178880">
    <property type="component" value="Unassembled WGS sequence"/>
</dbReference>
<protein>
    <submittedName>
        <fullName evidence="2">Uncharacterized protein</fullName>
    </submittedName>
</protein>
<evidence type="ECO:0000313" key="2">
    <source>
        <dbReference type="EMBL" id="OGY99454.1"/>
    </source>
</evidence>
<dbReference type="AlphaFoldDB" id="A0A1G2CDK5"/>
<evidence type="ECO:0000313" key="3">
    <source>
        <dbReference type="Proteomes" id="UP000178880"/>
    </source>
</evidence>
<comment type="caution">
    <text evidence="2">The sequence shown here is derived from an EMBL/GenBank/DDBJ whole genome shotgun (WGS) entry which is preliminary data.</text>
</comment>
<feature type="coiled-coil region" evidence="1">
    <location>
        <begin position="68"/>
        <end position="117"/>
    </location>
</feature>
<evidence type="ECO:0000256" key="1">
    <source>
        <dbReference type="SAM" id="Coils"/>
    </source>
</evidence>
<organism evidence="2 3">
    <name type="scientific">Candidatus Liptonbacteria bacterium RIFCSPLOWO2_01_FULL_52_25</name>
    <dbReference type="NCBI Taxonomy" id="1798650"/>
    <lineage>
        <taxon>Bacteria</taxon>
        <taxon>Candidatus Liptoniibacteriota</taxon>
    </lineage>
</organism>
<dbReference type="EMBL" id="MHLA01000015">
    <property type="protein sequence ID" value="OGY99454.1"/>
    <property type="molecule type" value="Genomic_DNA"/>
</dbReference>
<sequence>MEFKGTLISVSKKKHTVQVAVVIGEGSNRRSVTRHLPVGLGHSGIGRHPDDATFEKNVRLNREAQYAVSSATDELKKAHKDLQKARGQEKPNREKLFAEAQENLRLTTENKAQVEREYPTMVTITF</sequence>
<proteinExistence type="predicted"/>
<accession>A0A1G2CDK5</accession>